<reference evidence="2" key="2">
    <citation type="journal article" name="Front. Microbiol.">
        <title>Degradative Capacity of Two Strains of Rhodonia placenta: From Phenotype to Genotype.</title>
        <authorList>
            <person name="Kolle M."/>
            <person name="Horta M.A.C."/>
            <person name="Nowrousian M."/>
            <person name="Ohm R.A."/>
            <person name="Benz J.P."/>
            <person name="Pilgard A."/>
        </authorList>
    </citation>
    <scope>NUCLEOTIDE SEQUENCE</scope>
    <source>
        <strain evidence="2">FPRL280</strain>
    </source>
</reference>
<dbReference type="AlphaFoldDB" id="A0A8H7P917"/>
<proteinExistence type="predicted"/>
<organism evidence="2 3">
    <name type="scientific">Rhodonia placenta</name>
    <dbReference type="NCBI Taxonomy" id="104341"/>
    <lineage>
        <taxon>Eukaryota</taxon>
        <taxon>Fungi</taxon>
        <taxon>Dikarya</taxon>
        <taxon>Basidiomycota</taxon>
        <taxon>Agaricomycotina</taxon>
        <taxon>Agaricomycetes</taxon>
        <taxon>Polyporales</taxon>
        <taxon>Adustoporiaceae</taxon>
        <taxon>Rhodonia</taxon>
    </lineage>
</organism>
<dbReference type="Proteomes" id="UP000639403">
    <property type="component" value="Unassembled WGS sequence"/>
</dbReference>
<feature type="region of interest" description="Disordered" evidence="1">
    <location>
        <begin position="1"/>
        <end position="21"/>
    </location>
</feature>
<evidence type="ECO:0000313" key="3">
    <source>
        <dbReference type="Proteomes" id="UP000639403"/>
    </source>
</evidence>
<evidence type="ECO:0000256" key="1">
    <source>
        <dbReference type="SAM" id="MobiDB-lite"/>
    </source>
</evidence>
<accession>A0A8H7P917</accession>
<feature type="compositionally biased region" description="Polar residues" evidence="1">
    <location>
        <begin position="9"/>
        <end position="21"/>
    </location>
</feature>
<feature type="compositionally biased region" description="Basic and acidic residues" evidence="1">
    <location>
        <begin position="124"/>
        <end position="135"/>
    </location>
</feature>
<feature type="region of interest" description="Disordered" evidence="1">
    <location>
        <begin position="37"/>
        <end position="135"/>
    </location>
</feature>
<protein>
    <submittedName>
        <fullName evidence="2">Uncharacterized protein</fullName>
    </submittedName>
</protein>
<evidence type="ECO:0000313" key="2">
    <source>
        <dbReference type="EMBL" id="KAF9819957.1"/>
    </source>
</evidence>
<reference evidence="2" key="1">
    <citation type="submission" date="2020-11" db="EMBL/GenBank/DDBJ databases">
        <authorList>
            <person name="Koelle M."/>
            <person name="Horta M.A.C."/>
            <person name="Nowrousian M."/>
            <person name="Ohm R.A."/>
            <person name="Benz P."/>
            <person name="Pilgard A."/>
        </authorList>
    </citation>
    <scope>NUCLEOTIDE SEQUENCE</scope>
    <source>
        <strain evidence="2">FPRL280</strain>
    </source>
</reference>
<dbReference type="EMBL" id="JADOXO010000014">
    <property type="protein sequence ID" value="KAF9819957.1"/>
    <property type="molecule type" value="Genomic_DNA"/>
</dbReference>
<sequence>MRLSRQPMRPSTTTSGSCINRTTICPSLSTAPTVQHLGATQQIHPMHHPQCVPTPTRTPTDICLQAPPQSRPLFSKQRRGALPSWLTGNPTLVGPRREAVDDADCLDTGMRKRSPWTPGARVRNQADEATRIHTT</sequence>
<gene>
    <name evidence="2" type="ORF">IEO21_01818</name>
</gene>
<name>A0A8H7P917_9APHY</name>
<comment type="caution">
    <text evidence="2">The sequence shown here is derived from an EMBL/GenBank/DDBJ whole genome shotgun (WGS) entry which is preliminary data.</text>
</comment>